<keyword evidence="2" id="KW-1185">Reference proteome</keyword>
<dbReference type="InterPro" id="IPR022121">
    <property type="entry name" value="Peptidase_M73_camelysin"/>
</dbReference>
<comment type="caution">
    <text evidence="1">The sequence shown here is derived from an EMBL/GenBank/DDBJ whole genome shotgun (WGS) entry which is preliminary data.</text>
</comment>
<dbReference type="AlphaFoldDB" id="W4VQK3"/>
<dbReference type="eggNOG" id="ENOG502ZBTW">
    <property type="taxonomic scope" value="Bacteria"/>
</dbReference>
<evidence type="ECO:0000313" key="2">
    <source>
        <dbReference type="Proteomes" id="UP000019102"/>
    </source>
</evidence>
<dbReference type="InterPro" id="IPR023833">
    <property type="entry name" value="Signal_pept_SipW-depend-type"/>
</dbReference>
<protein>
    <submittedName>
        <fullName evidence="1">Secreted and spore coat-associated protein 3</fullName>
    </submittedName>
</protein>
<gene>
    <name evidence="1" type="ORF">JCM21714_4381</name>
</gene>
<dbReference type="EMBL" id="BAVS01000042">
    <property type="protein sequence ID" value="GAE95168.1"/>
    <property type="molecule type" value="Genomic_DNA"/>
</dbReference>
<proteinExistence type="predicted"/>
<dbReference type="Proteomes" id="UP000019102">
    <property type="component" value="Unassembled WGS sequence"/>
</dbReference>
<dbReference type="Pfam" id="PF12389">
    <property type="entry name" value="Peptidase_M73"/>
    <property type="match status" value="1"/>
</dbReference>
<organism evidence="1 2">
    <name type="scientific">Gracilibacillus boraciitolerans JCM 21714</name>
    <dbReference type="NCBI Taxonomy" id="1298598"/>
    <lineage>
        <taxon>Bacteria</taxon>
        <taxon>Bacillati</taxon>
        <taxon>Bacillota</taxon>
        <taxon>Bacilli</taxon>
        <taxon>Bacillales</taxon>
        <taxon>Bacillaceae</taxon>
        <taxon>Gracilibacillus</taxon>
    </lineage>
</organism>
<sequence>MSLKKKLGLGMASAALGLALVGGGTYAYFSDEEVTNNTFAAGTLDLSVDPTTIIEVSDIKPGDWMYRSFELINDGTLDIYSININTDYTTSDYHGGDNTEDFGEHILVHFVNNYDKGTSFPFVGVIPENVIWSTTLAELKADPTLPDAVANDIFEWWGEDDGLKAGDTDSLDVLFEFVDNGEDQNQFQADKLKLTWTFEAQQTAGESK</sequence>
<accession>W4VQK3</accession>
<dbReference type="STRING" id="1298598.JCM21714_4381"/>
<dbReference type="NCBIfam" id="TIGR04088">
    <property type="entry name" value="cognate_SipW"/>
    <property type="match status" value="1"/>
</dbReference>
<evidence type="ECO:0000313" key="1">
    <source>
        <dbReference type="EMBL" id="GAE95168.1"/>
    </source>
</evidence>
<dbReference type="RefSeq" id="WP_035725949.1">
    <property type="nucleotide sequence ID" value="NZ_BAVS01000042.1"/>
</dbReference>
<reference evidence="1 2" key="1">
    <citation type="journal article" date="2014" name="Genome Announc.">
        <title>Draft Genome Sequence of the Boron-Tolerant and Moderately Halotolerant Bacterium Gracilibacillus boraciitolerans JCM 21714T.</title>
        <authorList>
            <person name="Ahmed I."/>
            <person name="Oshima K."/>
            <person name="Suda W."/>
            <person name="Kitamura K."/>
            <person name="Iida T."/>
            <person name="Ohmori Y."/>
            <person name="Fujiwara T."/>
            <person name="Hattori M."/>
            <person name="Ohkuma M."/>
        </authorList>
    </citation>
    <scope>NUCLEOTIDE SEQUENCE [LARGE SCALE GENOMIC DNA]</scope>
    <source>
        <strain evidence="1 2">JCM 21714</strain>
    </source>
</reference>
<dbReference type="OrthoDB" id="2660939at2"/>
<name>W4VQK3_9BACI</name>